<evidence type="ECO:0000313" key="4">
    <source>
        <dbReference type="Proteomes" id="UP000460290"/>
    </source>
</evidence>
<proteinExistence type="inferred from homology"/>
<dbReference type="EMBL" id="WTYZ01000001">
    <property type="protein sequence ID" value="MXO81820.1"/>
    <property type="molecule type" value="Genomic_DNA"/>
</dbReference>
<name>A0A844Z4S6_9SPHN</name>
<dbReference type="InterPro" id="IPR000305">
    <property type="entry name" value="GIY-YIG_endonuc"/>
</dbReference>
<dbReference type="Pfam" id="PF01541">
    <property type="entry name" value="GIY-YIG"/>
    <property type="match status" value="1"/>
</dbReference>
<dbReference type="SMART" id="SM00465">
    <property type="entry name" value="GIYc"/>
    <property type="match status" value="1"/>
</dbReference>
<evidence type="ECO:0000313" key="3">
    <source>
        <dbReference type="EMBL" id="MXO81820.1"/>
    </source>
</evidence>
<dbReference type="PROSITE" id="PS50164">
    <property type="entry name" value="GIY_YIG"/>
    <property type="match status" value="1"/>
</dbReference>
<organism evidence="3 4">
    <name type="scientific">Pontixanthobacter aestiaquae</name>
    <dbReference type="NCBI Taxonomy" id="1509367"/>
    <lineage>
        <taxon>Bacteria</taxon>
        <taxon>Pseudomonadati</taxon>
        <taxon>Pseudomonadota</taxon>
        <taxon>Alphaproteobacteria</taxon>
        <taxon>Sphingomonadales</taxon>
        <taxon>Erythrobacteraceae</taxon>
        <taxon>Pontixanthobacter</taxon>
    </lineage>
</organism>
<evidence type="ECO:0000259" key="2">
    <source>
        <dbReference type="PROSITE" id="PS50164"/>
    </source>
</evidence>
<keyword evidence="4" id="KW-1185">Reference proteome</keyword>
<dbReference type="CDD" id="cd10448">
    <property type="entry name" value="GIY-YIG_unchar_3"/>
    <property type="match status" value="1"/>
</dbReference>
<dbReference type="Gene3D" id="3.40.1440.10">
    <property type="entry name" value="GIY-YIG endonuclease"/>
    <property type="match status" value="1"/>
</dbReference>
<dbReference type="InterPro" id="IPR035901">
    <property type="entry name" value="GIY-YIG_endonuc_sf"/>
</dbReference>
<dbReference type="InterPro" id="IPR050190">
    <property type="entry name" value="UPF0213_domain"/>
</dbReference>
<comment type="similarity">
    <text evidence="1">Belongs to the UPF0213 family.</text>
</comment>
<sequence>MAREINPHVYLLASKRNGTLYLGVTSDLLARIHQHRTGTIEGFSKEHNVKMLVWFEQHGTMEDAIQREKRIKKWRRAWKLDLIEQANPTWRDLADDFGFDPFP</sequence>
<protein>
    <submittedName>
        <fullName evidence="3">GIY-YIG nuclease family protein</fullName>
    </submittedName>
</protein>
<dbReference type="AlphaFoldDB" id="A0A844Z4S6"/>
<dbReference type="PANTHER" id="PTHR34477:SF5">
    <property type="entry name" value="BSL5627 PROTEIN"/>
    <property type="match status" value="1"/>
</dbReference>
<dbReference type="PANTHER" id="PTHR34477">
    <property type="entry name" value="UPF0213 PROTEIN YHBQ"/>
    <property type="match status" value="1"/>
</dbReference>
<comment type="caution">
    <text evidence="3">The sequence shown here is derived from an EMBL/GenBank/DDBJ whole genome shotgun (WGS) entry which is preliminary data.</text>
</comment>
<gene>
    <name evidence="3" type="ORF">GRI35_00350</name>
</gene>
<dbReference type="SUPFAM" id="SSF82771">
    <property type="entry name" value="GIY-YIG endonuclease"/>
    <property type="match status" value="1"/>
</dbReference>
<dbReference type="RefSeq" id="WP_160612184.1">
    <property type="nucleotide sequence ID" value="NZ_JAUFQM010000001.1"/>
</dbReference>
<evidence type="ECO:0000256" key="1">
    <source>
        <dbReference type="ARBA" id="ARBA00007435"/>
    </source>
</evidence>
<accession>A0A844Z4S6</accession>
<feature type="domain" description="GIY-YIG" evidence="2">
    <location>
        <begin position="5"/>
        <end position="81"/>
    </location>
</feature>
<reference evidence="3 4" key="1">
    <citation type="submission" date="2019-12" db="EMBL/GenBank/DDBJ databases">
        <title>Genomic-based taxomic classification of the family Erythrobacteraceae.</title>
        <authorList>
            <person name="Xu L."/>
        </authorList>
    </citation>
    <scope>NUCLEOTIDE SEQUENCE [LARGE SCALE GENOMIC DNA]</scope>
    <source>
        <strain evidence="3 4">KCTC 42006</strain>
    </source>
</reference>
<dbReference type="Proteomes" id="UP000460290">
    <property type="component" value="Unassembled WGS sequence"/>
</dbReference>
<dbReference type="OrthoDB" id="287318at2"/>